<reference evidence="4" key="1">
    <citation type="submission" date="2021-01" db="EMBL/GenBank/DDBJ databases">
        <authorList>
            <consortium name="Genoscope - CEA"/>
            <person name="William W."/>
        </authorList>
    </citation>
    <scope>NUCLEOTIDE SEQUENCE</scope>
</reference>
<evidence type="ECO:0000313" key="4">
    <source>
        <dbReference type="EMBL" id="CAD8113235.1"/>
    </source>
</evidence>
<organism evidence="4 5">
    <name type="scientific">Paramecium sonneborni</name>
    <dbReference type="NCBI Taxonomy" id="65129"/>
    <lineage>
        <taxon>Eukaryota</taxon>
        <taxon>Sar</taxon>
        <taxon>Alveolata</taxon>
        <taxon>Ciliophora</taxon>
        <taxon>Intramacronucleata</taxon>
        <taxon>Oligohymenophorea</taxon>
        <taxon>Peniculida</taxon>
        <taxon>Parameciidae</taxon>
        <taxon>Paramecium</taxon>
    </lineage>
</organism>
<evidence type="ECO:0000256" key="2">
    <source>
        <dbReference type="ARBA" id="ARBA00022737"/>
    </source>
</evidence>
<comment type="caution">
    <text evidence="4">The sequence shown here is derived from an EMBL/GenBank/DDBJ whole genome shotgun (WGS) entry which is preliminary data.</text>
</comment>
<keyword evidence="5" id="KW-1185">Reference proteome</keyword>
<dbReference type="AlphaFoldDB" id="A0A8S1QFP5"/>
<evidence type="ECO:0000256" key="3">
    <source>
        <dbReference type="SAM" id="Coils"/>
    </source>
</evidence>
<feature type="coiled-coil region" evidence="3">
    <location>
        <begin position="63"/>
        <end position="97"/>
    </location>
</feature>
<dbReference type="PANTHER" id="PTHR44129">
    <property type="entry name" value="WD REPEAT-CONTAINING PROTEIN POP1"/>
    <property type="match status" value="1"/>
</dbReference>
<evidence type="ECO:0000313" key="5">
    <source>
        <dbReference type="Proteomes" id="UP000692954"/>
    </source>
</evidence>
<keyword evidence="1" id="KW-0853">WD repeat</keyword>
<accession>A0A8S1QFP5</accession>
<proteinExistence type="predicted"/>
<dbReference type="OrthoDB" id="10504541at2759"/>
<gene>
    <name evidence="4" type="ORF">PSON_ATCC_30995.1.T1030008</name>
</gene>
<keyword evidence="3" id="KW-0175">Coiled coil</keyword>
<sequence length="385" mass="46204">MQNSIKAEIKNLLNRIESLENSVLTVNSIQSKELLQQALDDFETYFDNITDMTQKLDISMVFLKELSKVLKHIKSQIDQVLQNVNNIANDVRKLRGKNYFELLLIRKDQILKQKDENDLDQIHIEILTQEQDPISGNKINRIKRKFIIILKEKQMNFYGIKKKEQKMLCFQKEEQVQGKVELQKILRNLYELGFQFMYHDLQQKIQNIIQLIQELESENYRGCQTWFYGKGIQTLKEVELLPISTNQSNEYLIQYSKVSVKRTIKRDFMNFLSNLKYKTFHLMNLKLFGVTQKKLQERYKTRMENYYFNQKILKKLYKKIQQIQFLQLFNADQMVSLNKDLLQLWGYQKFSQTIQKVKIQHLLNTTFMLEIIVYVLPRILILLFL</sequence>
<name>A0A8S1QFP5_9CILI</name>
<evidence type="ECO:0000256" key="1">
    <source>
        <dbReference type="ARBA" id="ARBA00022574"/>
    </source>
</evidence>
<dbReference type="InterPro" id="IPR050349">
    <property type="entry name" value="WD_LIS1/nudF_dynein_reg"/>
</dbReference>
<keyword evidence="2" id="KW-0677">Repeat</keyword>
<dbReference type="EMBL" id="CAJJDN010000103">
    <property type="protein sequence ID" value="CAD8113235.1"/>
    <property type="molecule type" value="Genomic_DNA"/>
</dbReference>
<dbReference type="Proteomes" id="UP000692954">
    <property type="component" value="Unassembled WGS sequence"/>
</dbReference>
<protein>
    <submittedName>
        <fullName evidence="4">Uncharacterized protein</fullName>
    </submittedName>
</protein>